<keyword evidence="8" id="KW-0249">Electron transport</keyword>
<accession>A0A8D2QGU8</accession>
<dbReference type="InterPro" id="IPR019342">
    <property type="entry name" value="NADH_UbQ_OxRdtase_FeS-su5"/>
</dbReference>
<sequence>MLLGWEKSHKDVGVGKIPLQHQGKCPKMVLGWDKSHNGIGEKSHCRNRGNIPKWYWGEENPMARLRTILEQRDRMIKQGKYTPPEHHMGKEEPRP</sequence>
<dbReference type="Pfam" id="PF10200">
    <property type="entry name" value="Ndufs5"/>
    <property type="match status" value="1"/>
</dbReference>
<evidence type="ECO:0000256" key="9">
    <source>
        <dbReference type="ARBA" id="ARBA00023128"/>
    </source>
</evidence>
<keyword evidence="5" id="KW-0813">Transport</keyword>
<keyword evidence="9" id="KW-0496">Mitochondrion</keyword>
<name>A0A8D2QGU8_ZONAL</name>
<evidence type="ECO:0000256" key="4">
    <source>
        <dbReference type="ARBA" id="ARBA00007372"/>
    </source>
</evidence>
<organism evidence="12 13">
    <name type="scientific">Zonotrichia albicollis</name>
    <name type="common">White-throated sparrow</name>
    <name type="synonym">Fringilla albicollis</name>
    <dbReference type="NCBI Taxonomy" id="44394"/>
    <lineage>
        <taxon>Eukaryota</taxon>
        <taxon>Metazoa</taxon>
        <taxon>Chordata</taxon>
        <taxon>Craniata</taxon>
        <taxon>Vertebrata</taxon>
        <taxon>Euteleostomi</taxon>
        <taxon>Archelosauria</taxon>
        <taxon>Archosauria</taxon>
        <taxon>Dinosauria</taxon>
        <taxon>Saurischia</taxon>
        <taxon>Theropoda</taxon>
        <taxon>Coelurosauria</taxon>
        <taxon>Aves</taxon>
        <taxon>Neognathae</taxon>
        <taxon>Neoaves</taxon>
        <taxon>Telluraves</taxon>
        <taxon>Australaves</taxon>
        <taxon>Passeriformes</taxon>
        <taxon>Passerellidae</taxon>
        <taxon>Zonotrichia</taxon>
    </lineage>
</organism>
<evidence type="ECO:0000256" key="8">
    <source>
        <dbReference type="ARBA" id="ARBA00022982"/>
    </source>
</evidence>
<protein>
    <submittedName>
        <fullName evidence="12">Uncharacterized protein</fullName>
    </submittedName>
</protein>
<dbReference type="GO" id="GO:0005758">
    <property type="term" value="C:mitochondrial intermembrane space"/>
    <property type="evidence" value="ECO:0007669"/>
    <property type="project" value="UniProtKB-SubCell"/>
</dbReference>
<keyword evidence="6" id="KW-0679">Respiratory chain</keyword>
<reference evidence="12" key="2">
    <citation type="submission" date="2025-09" db="UniProtKB">
        <authorList>
            <consortium name="Ensembl"/>
        </authorList>
    </citation>
    <scope>IDENTIFICATION</scope>
</reference>
<evidence type="ECO:0000256" key="10">
    <source>
        <dbReference type="ARBA" id="ARBA00023136"/>
    </source>
</evidence>
<evidence type="ECO:0000256" key="2">
    <source>
        <dbReference type="ARBA" id="ARBA00004569"/>
    </source>
</evidence>
<evidence type="ECO:0000256" key="3">
    <source>
        <dbReference type="ARBA" id="ARBA00004637"/>
    </source>
</evidence>
<comment type="function">
    <text evidence="1">Accessory subunit of the mitochondrial membrane respiratory chain NADH dehydrogenase (Complex I), that is believed not to be involved in catalysis. Complex I functions in the transfer of electrons from NADH to the respiratory chain. The immediate electron acceptor for the enzyme is believed to be ubiquinone.</text>
</comment>
<proteinExistence type="inferred from homology"/>
<evidence type="ECO:0000256" key="6">
    <source>
        <dbReference type="ARBA" id="ARBA00022660"/>
    </source>
</evidence>
<evidence type="ECO:0000313" key="12">
    <source>
        <dbReference type="Ensembl" id="ENSZALP00000014826.1"/>
    </source>
</evidence>
<keyword evidence="11" id="KW-1015">Disulfide bond</keyword>
<reference evidence="12" key="1">
    <citation type="submission" date="2025-08" db="UniProtKB">
        <authorList>
            <consortium name="Ensembl"/>
        </authorList>
    </citation>
    <scope>IDENTIFICATION</scope>
</reference>
<evidence type="ECO:0000256" key="7">
    <source>
        <dbReference type="ARBA" id="ARBA00022792"/>
    </source>
</evidence>
<dbReference type="GO" id="GO:0005743">
    <property type="term" value="C:mitochondrial inner membrane"/>
    <property type="evidence" value="ECO:0007669"/>
    <property type="project" value="UniProtKB-SubCell"/>
</dbReference>
<comment type="similarity">
    <text evidence="4">Belongs to the complex I NDUFS5 subunit family.</text>
</comment>
<evidence type="ECO:0000256" key="11">
    <source>
        <dbReference type="ARBA" id="ARBA00023157"/>
    </source>
</evidence>
<dbReference type="Ensembl" id="ENSZALT00000020049.1">
    <property type="protein sequence ID" value="ENSZALP00000014826.1"/>
    <property type="gene ID" value="ENSZALG00000012260.1"/>
</dbReference>
<keyword evidence="7" id="KW-0999">Mitochondrion inner membrane</keyword>
<evidence type="ECO:0000256" key="1">
    <source>
        <dbReference type="ARBA" id="ARBA00003195"/>
    </source>
</evidence>
<dbReference type="AlphaFoldDB" id="A0A8D2QGU8"/>
<comment type="subcellular location">
    <subcellularLocation>
        <location evidence="3">Mitochondrion inner membrane</location>
        <topology evidence="3">Peripheral membrane protein</topology>
    </subcellularLocation>
    <subcellularLocation>
        <location evidence="2">Mitochondrion intermembrane space</location>
    </subcellularLocation>
</comment>
<evidence type="ECO:0000256" key="5">
    <source>
        <dbReference type="ARBA" id="ARBA00022448"/>
    </source>
</evidence>
<keyword evidence="13" id="KW-1185">Reference proteome</keyword>
<keyword evidence="10" id="KW-0472">Membrane</keyword>
<dbReference type="Proteomes" id="UP000694413">
    <property type="component" value="Unassembled WGS sequence"/>
</dbReference>
<evidence type="ECO:0000313" key="13">
    <source>
        <dbReference type="Proteomes" id="UP000694413"/>
    </source>
</evidence>